<evidence type="ECO:0000256" key="4">
    <source>
        <dbReference type="ARBA" id="ARBA00022729"/>
    </source>
</evidence>
<organism evidence="9 10">
    <name type="scientific">Chitinophaga defluvii</name>
    <dbReference type="NCBI Taxonomy" id="3163343"/>
    <lineage>
        <taxon>Bacteria</taxon>
        <taxon>Pseudomonadati</taxon>
        <taxon>Bacteroidota</taxon>
        <taxon>Chitinophagia</taxon>
        <taxon>Chitinophagales</taxon>
        <taxon>Chitinophagaceae</taxon>
        <taxon>Chitinophaga</taxon>
    </lineage>
</organism>
<dbReference type="SUPFAM" id="SSF49785">
    <property type="entry name" value="Galactose-binding domain-like"/>
    <property type="match status" value="1"/>
</dbReference>
<dbReference type="EC" id="3.2.1.51" evidence="3"/>
<evidence type="ECO:0000256" key="2">
    <source>
        <dbReference type="ARBA" id="ARBA00007951"/>
    </source>
</evidence>
<name>A0ABV2TDA1_9BACT</name>
<reference evidence="9 10" key="1">
    <citation type="submission" date="2024-06" db="EMBL/GenBank/DDBJ databases">
        <title>Chitinophaga defluvii sp. nov., isolated from municipal sewage.</title>
        <authorList>
            <person name="Zhang L."/>
        </authorList>
    </citation>
    <scope>NUCLEOTIDE SEQUENCE [LARGE SCALE GENOMIC DNA]</scope>
    <source>
        <strain evidence="9 10">H8</strain>
    </source>
</reference>
<dbReference type="RefSeq" id="WP_354662629.1">
    <property type="nucleotide sequence ID" value="NZ_JBEXAC010000002.1"/>
</dbReference>
<protein>
    <recommendedName>
        <fullName evidence="3">alpha-L-fucosidase</fullName>
        <ecNumber evidence="3">3.2.1.51</ecNumber>
    </recommendedName>
</protein>
<evidence type="ECO:0000256" key="1">
    <source>
        <dbReference type="ARBA" id="ARBA00004071"/>
    </source>
</evidence>
<comment type="similarity">
    <text evidence="2">Belongs to the glycosyl hydrolase 29 family.</text>
</comment>
<dbReference type="Gene3D" id="2.60.40.1180">
    <property type="entry name" value="Golgi alpha-mannosidase II"/>
    <property type="match status" value="1"/>
</dbReference>
<dbReference type="InterPro" id="IPR057739">
    <property type="entry name" value="Glyco_hydro_29_N"/>
</dbReference>
<dbReference type="InterPro" id="IPR008979">
    <property type="entry name" value="Galactose-bd-like_sf"/>
</dbReference>
<keyword evidence="6" id="KW-0326">Glycosidase</keyword>
<feature type="chain" id="PRO_5047104627" description="alpha-L-fucosidase" evidence="7">
    <location>
        <begin position="26"/>
        <end position="604"/>
    </location>
</feature>
<dbReference type="InterPro" id="IPR013780">
    <property type="entry name" value="Glyco_hydro_b"/>
</dbReference>
<dbReference type="InterPro" id="IPR016286">
    <property type="entry name" value="FUC_metazoa-typ"/>
</dbReference>
<keyword evidence="10" id="KW-1185">Reference proteome</keyword>
<comment type="function">
    <text evidence="1">Alpha-L-fucosidase is responsible for hydrolyzing the alpha-1,6-linked fucose joined to the reducing-end N-acetylglucosamine of the carbohydrate moieties of glycoproteins.</text>
</comment>
<dbReference type="SUPFAM" id="SSF51445">
    <property type="entry name" value="(Trans)glycosidases"/>
    <property type="match status" value="1"/>
</dbReference>
<dbReference type="PANTHER" id="PTHR10030">
    <property type="entry name" value="ALPHA-L-FUCOSIDASE"/>
    <property type="match status" value="1"/>
</dbReference>
<dbReference type="InterPro" id="IPR000933">
    <property type="entry name" value="Glyco_hydro_29"/>
</dbReference>
<evidence type="ECO:0000313" key="10">
    <source>
        <dbReference type="Proteomes" id="UP001549749"/>
    </source>
</evidence>
<evidence type="ECO:0000256" key="6">
    <source>
        <dbReference type="ARBA" id="ARBA00023295"/>
    </source>
</evidence>
<dbReference type="InterPro" id="IPR017853">
    <property type="entry name" value="GH"/>
</dbReference>
<dbReference type="Pfam" id="PF01120">
    <property type="entry name" value="Alpha_L_fucos"/>
    <property type="match status" value="1"/>
</dbReference>
<feature type="signal peptide" evidence="7">
    <location>
        <begin position="1"/>
        <end position="25"/>
    </location>
</feature>
<sequence length="604" mass="67863">MKYKHIMNRWALTLLLSAAAGKISAQEAGGLITNAQEPEALRDARMEWFRDAHFGMFVHWGLYSAAEGVWDGKNYDGCVEWIQNMANVPADVYEARLKPLFKPKKGFAREWAKTAKDAGCRYVIFTSRHHEGFALHDSKTTTFDGMDFTGRDLFKEIVTALHEQGLRVGVYFSMIDWHHPDAYVEHGMPAPAGVKNAGRDNAKYVKYMHDQAEEMFSNYGPIDIVWWDYSSTEIQGEKWGARDLVAMVKKHHPNIIMNNRLYAFEHNTEYTRAHGDLVTPEQFIPETGFKGMDWESCMTLNGTWGYSRNNHNWHTSQELVRNMVDIVSKGGNYLLNVGPMFDGTIPEKSVELMHSVGNWMRINGASIYGSRANAIGKVAWGRITTKPDQFFLHIFDWPENNRLLVPFAPEAGSKPRAWFLADTGRTLLPVEINERGIYIDVRNQQFKDDHSTVIVLETTGKSLSSLGTFQEDDGTFTLAAGDANLKDGIALSAGPKAYLHSWMKQESAVQWNMNVKQPGKYKVILQYACTNESAGSAIQVVAGKTTLKGTVKSTDDSWGAFKDWEIGVVNLPAKGPQSIQINALTKPGLGVMNLRNVRLVPVKK</sequence>
<comment type="caution">
    <text evidence="9">The sequence shown here is derived from an EMBL/GenBank/DDBJ whole genome shotgun (WGS) entry which is preliminary data.</text>
</comment>
<dbReference type="SMART" id="SM00812">
    <property type="entry name" value="Alpha_L_fucos"/>
    <property type="match status" value="1"/>
</dbReference>
<keyword evidence="4 7" id="KW-0732">Signal</keyword>
<dbReference type="CDD" id="cd02795">
    <property type="entry name" value="CBM6-CBM35-CBM36_like"/>
    <property type="match status" value="1"/>
</dbReference>
<accession>A0ABV2TDA1</accession>
<evidence type="ECO:0000259" key="8">
    <source>
        <dbReference type="Pfam" id="PF01120"/>
    </source>
</evidence>
<evidence type="ECO:0000256" key="7">
    <source>
        <dbReference type="SAM" id="SignalP"/>
    </source>
</evidence>
<dbReference type="PRINTS" id="PR00741">
    <property type="entry name" value="GLHYDRLASE29"/>
</dbReference>
<dbReference type="PANTHER" id="PTHR10030:SF37">
    <property type="entry name" value="ALPHA-L-FUCOSIDASE-RELATED"/>
    <property type="match status" value="1"/>
</dbReference>
<evidence type="ECO:0000256" key="5">
    <source>
        <dbReference type="ARBA" id="ARBA00022801"/>
    </source>
</evidence>
<gene>
    <name evidence="9" type="ORF">ABR189_21950</name>
</gene>
<proteinExistence type="inferred from homology"/>
<evidence type="ECO:0000256" key="3">
    <source>
        <dbReference type="ARBA" id="ARBA00012662"/>
    </source>
</evidence>
<feature type="domain" description="Glycoside hydrolase family 29 N-terminal" evidence="8">
    <location>
        <begin position="44"/>
        <end position="364"/>
    </location>
</feature>
<keyword evidence="5" id="KW-0378">Hydrolase</keyword>
<evidence type="ECO:0000313" key="9">
    <source>
        <dbReference type="EMBL" id="MET7000069.1"/>
    </source>
</evidence>
<dbReference type="Gene3D" id="3.20.20.80">
    <property type="entry name" value="Glycosidases"/>
    <property type="match status" value="1"/>
</dbReference>
<dbReference type="EMBL" id="JBEXAC010000002">
    <property type="protein sequence ID" value="MET7000069.1"/>
    <property type="molecule type" value="Genomic_DNA"/>
</dbReference>
<dbReference type="Gene3D" id="2.60.120.260">
    <property type="entry name" value="Galactose-binding domain-like"/>
    <property type="match status" value="1"/>
</dbReference>
<dbReference type="Proteomes" id="UP001549749">
    <property type="component" value="Unassembled WGS sequence"/>
</dbReference>